<dbReference type="AlphaFoldDB" id="A0A919UBI2"/>
<comment type="caution">
    <text evidence="2">The sequence shown here is derived from an EMBL/GenBank/DDBJ whole genome shotgun (WGS) entry which is preliminary data.</text>
</comment>
<dbReference type="RefSeq" id="WP_203847473.1">
    <property type="nucleotide sequence ID" value="NZ_BAAAVW010000011.1"/>
</dbReference>
<keyword evidence="1" id="KW-0472">Membrane</keyword>
<evidence type="ECO:0000313" key="2">
    <source>
        <dbReference type="EMBL" id="GIG45671.1"/>
    </source>
</evidence>
<feature type="transmembrane region" description="Helical" evidence="1">
    <location>
        <begin position="32"/>
        <end position="53"/>
    </location>
</feature>
<sequence>MRTFRIGLVIAALLGVADIAAAIAGGGDTPPLPVAAAAVALGLITLVAVGYGWRGRRSAVATVVVTRVLSALGAVPAFFADDVPAAFVASAAVLVVLTAVVAALLAPRLRRRPATV</sequence>
<dbReference type="Proteomes" id="UP000660611">
    <property type="component" value="Unassembled WGS sequence"/>
</dbReference>
<proteinExistence type="predicted"/>
<dbReference type="EMBL" id="BONQ01000055">
    <property type="protein sequence ID" value="GIG45671.1"/>
    <property type="molecule type" value="Genomic_DNA"/>
</dbReference>
<evidence type="ECO:0000313" key="3">
    <source>
        <dbReference type="Proteomes" id="UP000660611"/>
    </source>
</evidence>
<gene>
    <name evidence="2" type="ORF">Dsi01nite_037120</name>
</gene>
<keyword evidence="1" id="KW-1133">Transmembrane helix</keyword>
<protein>
    <submittedName>
        <fullName evidence="2">Uncharacterized protein</fullName>
    </submittedName>
</protein>
<evidence type="ECO:0000256" key="1">
    <source>
        <dbReference type="SAM" id="Phobius"/>
    </source>
</evidence>
<reference evidence="2" key="1">
    <citation type="submission" date="2021-01" db="EMBL/GenBank/DDBJ databases">
        <title>Whole genome shotgun sequence of Dactylosporangium siamense NBRC 106093.</title>
        <authorList>
            <person name="Komaki H."/>
            <person name="Tamura T."/>
        </authorList>
    </citation>
    <scope>NUCLEOTIDE SEQUENCE</scope>
    <source>
        <strain evidence="2">NBRC 106093</strain>
    </source>
</reference>
<keyword evidence="3" id="KW-1185">Reference proteome</keyword>
<name>A0A919UBI2_9ACTN</name>
<organism evidence="2 3">
    <name type="scientific">Dactylosporangium siamense</name>
    <dbReference type="NCBI Taxonomy" id="685454"/>
    <lineage>
        <taxon>Bacteria</taxon>
        <taxon>Bacillati</taxon>
        <taxon>Actinomycetota</taxon>
        <taxon>Actinomycetes</taxon>
        <taxon>Micromonosporales</taxon>
        <taxon>Micromonosporaceae</taxon>
        <taxon>Dactylosporangium</taxon>
    </lineage>
</organism>
<keyword evidence="1" id="KW-0812">Transmembrane</keyword>
<feature type="transmembrane region" description="Helical" evidence="1">
    <location>
        <begin position="85"/>
        <end position="106"/>
    </location>
</feature>
<feature type="transmembrane region" description="Helical" evidence="1">
    <location>
        <begin position="60"/>
        <end position="79"/>
    </location>
</feature>
<accession>A0A919UBI2</accession>